<feature type="compositionally biased region" description="Basic and acidic residues" evidence="1">
    <location>
        <begin position="38"/>
        <end position="53"/>
    </location>
</feature>
<dbReference type="EMBL" id="NBNE01000017">
    <property type="protein sequence ID" value="OWZ24341.1"/>
    <property type="molecule type" value="Genomic_DNA"/>
</dbReference>
<proteinExistence type="predicted"/>
<feature type="region of interest" description="Disordered" evidence="1">
    <location>
        <begin position="234"/>
        <end position="285"/>
    </location>
</feature>
<feature type="compositionally biased region" description="Basic and acidic residues" evidence="1">
    <location>
        <begin position="66"/>
        <end position="80"/>
    </location>
</feature>
<feature type="compositionally biased region" description="Basic and acidic residues" evidence="1">
    <location>
        <begin position="253"/>
        <end position="277"/>
    </location>
</feature>
<comment type="caution">
    <text evidence="2">The sequence shown here is derived from an EMBL/GenBank/DDBJ whole genome shotgun (WGS) entry which is preliminary data.</text>
</comment>
<protein>
    <submittedName>
        <fullName evidence="2">Uncharacterized protein</fullName>
    </submittedName>
</protein>
<feature type="region of interest" description="Disordered" evidence="1">
    <location>
        <begin position="145"/>
        <end position="165"/>
    </location>
</feature>
<evidence type="ECO:0000256" key="1">
    <source>
        <dbReference type="SAM" id="MobiDB-lite"/>
    </source>
</evidence>
<feature type="region of interest" description="Disordered" evidence="1">
    <location>
        <begin position="38"/>
        <end position="90"/>
    </location>
</feature>
<feature type="compositionally biased region" description="Polar residues" evidence="1">
    <location>
        <begin position="145"/>
        <end position="161"/>
    </location>
</feature>
<keyword evidence="3" id="KW-1185">Reference proteome</keyword>
<name>A0A225X359_9STRA</name>
<gene>
    <name evidence="2" type="ORF">PHMEG_000623</name>
</gene>
<evidence type="ECO:0000313" key="2">
    <source>
        <dbReference type="EMBL" id="OWZ24341.1"/>
    </source>
</evidence>
<feature type="compositionally biased region" description="Low complexity" evidence="1">
    <location>
        <begin position="54"/>
        <end position="65"/>
    </location>
</feature>
<dbReference type="Proteomes" id="UP000198211">
    <property type="component" value="Unassembled WGS sequence"/>
</dbReference>
<organism evidence="2 3">
    <name type="scientific">Phytophthora megakarya</name>
    <dbReference type="NCBI Taxonomy" id="4795"/>
    <lineage>
        <taxon>Eukaryota</taxon>
        <taxon>Sar</taxon>
        <taxon>Stramenopiles</taxon>
        <taxon>Oomycota</taxon>
        <taxon>Peronosporomycetes</taxon>
        <taxon>Peronosporales</taxon>
        <taxon>Peronosporaceae</taxon>
        <taxon>Phytophthora</taxon>
    </lineage>
</organism>
<dbReference type="AlphaFoldDB" id="A0A225X359"/>
<sequence length="285" mass="33096">MDVEMMARRVFTPRFPPFAPFSLDMLPKLHHEDTEFFKDLPIKRPEEAEKETLEAAAPKYSASSPSEKEGPEAVLEKEEPSAGADGTVPHPSYTSYSYTYSTMLDHSGHRIGTVRRRYEDSTGRLKATHEREIGDKKLKMVWSRSNTQDEGGHETTCSSGNPDDFEKEWLETPFGRAEDEELVKWMEDRERRVHQAFGIEYEPDKSMPKFSHTETAVVKWMEDRERRVHQAFGIEYEPDKSMPKFSHTETAAEEQKLEEGDRERQETIQKMAKRQEEETTPPQFS</sequence>
<dbReference type="OrthoDB" id="114535at2759"/>
<evidence type="ECO:0000313" key="3">
    <source>
        <dbReference type="Proteomes" id="UP000198211"/>
    </source>
</evidence>
<reference evidence="3" key="1">
    <citation type="submission" date="2017-03" db="EMBL/GenBank/DDBJ databases">
        <title>Phytopthora megakarya and P. palmivora, two closely related causual agents of cacao black pod achieved similar genome size and gene model numbers by different mechanisms.</title>
        <authorList>
            <person name="Ali S."/>
            <person name="Shao J."/>
            <person name="Larry D.J."/>
            <person name="Kronmiller B."/>
            <person name="Shen D."/>
            <person name="Strem M.D."/>
            <person name="Melnick R.L."/>
            <person name="Guiltinan M.J."/>
            <person name="Tyler B.M."/>
            <person name="Meinhardt L.W."/>
            <person name="Bailey B.A."/>
        </authorList>
    </citation>
    <scope>NUCLEOTIDE SEQUENCE [LARGE SCALE GENOMIC DNA]</scope>
    <source>
        <strain evidence="3">zdho120</strain>
    </source>
</reference>
<accession>A0A225X359</accession>